<dbReference type="EMBL" id="HACA01000401">
    <property type="protein sequence ID" value="CDW17762.1"/>
    <property type="molecule type" value="Transcribed_RNA"/>
</dbReference>
<protein>
    <submittedName>
        <fullName evidence="1">Uncharacterized protein</fullName>
    </submittedName>
</protein>
<name>A0A0K2SWM1_LEPSM</name>
<reference evidence="1" key="1">
    <citation type="submission" date="2014-05" db="EMBL/GenBank/DDBJ databases">
        <authorList>
            <person name="Chronopoulou M."/>
        </authorList>
    </citation>
    <scope>NUCLEOTIDE SEQUENCE</scope>
    <source>
        <tissue evidence="1">Whole organism</tissue>
    </source>
</reference>
<evidence type="ECO:0000313" key="1">
    <source>
        <dbReference type="EMBL" id="CDW17762.1"/>
    </source>
</evidence>
<sequence>MLLPIKVCDSEF</sequence>
<proteinExistence type="predicted"/>
<accession>A0A0K2SWM1</accession>
<organism evidence="1">
    <name type="scientific">Lepeophtheirus salmonis</name>
    <name type="common">Salmon louse</name>
    <name type="synonym">Caligus salmonis</name>
    <dbReference type="NCBI Taxonomy" id="72036"/>
    <lineage>
        <taxon>Eukaryota</taxon>
        <taxon>Metazoa</taxon>
        <taxon>Ecdysozoa</taxon>
        <taxon>Arthropoda</taxon>
        <taxon>Crustacea</taxon>
        <taxon>Multicrustacea</taxon>
        <taxon>Hexanauplia</taxon>
        <taxon>Copepoda</taxon>
        <taxon>Siphonostomatoida</taxon>
        <taxon>Caligidae</taxon>
        <taxon>Lepeophtheirus</taxon>
    </lineage>
</organism>